<evidence type="ECO:0000313" key="2">
    <source>
        <dbReference type="Proteomes" id="UP000054928"/>
    </source>
</evidence>
<dbReference type="GeneID" id="36406842"/>
<name>A0A0P1AKA8_PLAHL</name>
<dbReference type="AlphaFoldDB" id="A0A0P1AKA8"/>
<sequence>MDIETTDEEPVVINDDYDKTQPIIMNPNVSMWFAIYSGTIFQDRPTYGFLEQVVELDLYSVLEVVQPKNGE</sequence>
<dbReference type="EMBL" id="CCYD01000553">
    <property type="protein sequence ID" value="CEG41440.1"/>
    <property type="molecule type" value="Genomic_DNA"/>
</dbReference>
<proteinExistence type="predicted"/>
<organism evidence="1 2">
    <name type="scientific">Plasmopara halstedii</name>
    <name type="common">Downy mildew of sunflower</name>
    <dbReference type="NCBI Taxonomy" id="4781"/>
    <lineage>
        <taxon>Eukaryota</taxon>
        <taxon>Sar</taxon>
        <taxon>Stramenopiles</taxon>
        <taxon>Oomycota</taxon>
        <taxon>Peronosporomycetes</taxon>
        <taxon>Peronosporales</taxon>
        <taxon>Peronosporaceae</taxon>
        <taxon>Plasmopara</taxon>
    </lineage>
</organism>
<reference evidence="2" key="1">
    <citation type="submission" date="2014-09" db="EMBL/GenBank/DDBJ databases">
        <authorList>
            <person name="Sharma Rahul"/>
            <person name="Thines Marco"/>
        </authorList>
    </citation>
    <scope>NUCLEOTIDE SEQUENCE [LARGE SCALE GENOMIC DNA]</scope>
</reference>
<evidence type="ECO:0000313" key="1">
    <source>
        <dbReference type="EMBL" id="CEG41440.1"/>
    </source>
</evidence>
<accession>A0A0P1AKA8</accession>
<dbReference type="RefSeq" id="XP_024577809.1">
    <property type="nucleotide sequence ID" value="XM_024727209.1"/>
</dbReference>
<keyword evidence="2" id="KW-1185">Reference proteome</keyword>
<protein>
    <submittedName>
        <fullName evidence="1">Uncharacterized protein</fullName>
    </submittedName>
</protein>
<dbReference type="Proteomes" id="UP000054928">
    <property type="component" value="Unassembled WGS sequence"/>
</dbReference>